<name>A0A843VGK4_COLES</name>
<comment type="caution">
    <text evidence="2">The sequence shown here is derived from an EMBL/GenBank/DDBJ whole genome shotgun (WGS) entry which is preliminary data.</text>
</comment>
<feature type="compositionally biased region" description="Pro residues" evidence="1">
    <location>
        <begin position="164"/>
        <end position="175"/>
    </location>
</feature>
<evidence type="ECO:0000313" key="3">
    <source>
        <dbReference type="Proteomes" id="UP000652761"/>
    </source>
</evidence>
<evidence type="ECO:0000256" key="1">
    <source>
        <dbReference type="SAM" id="MobiDB-lite"/>
    </source>
</evidence>
<dbReference type="PANTHER" id="PTHR37249">
    <property type="entry name" value="OS03G0206201 PROTEIN"/>
    <property type="match status" value="1"/>
</dbReference>
<sequence length="182" mass="19617">MTAMHAWPAWLSSVLAGHHLEQQQQPAMNDVPTPQHTPSLCAALLPTLLLQMPSLSVPPVWIVATALALITLQCSGSLPVVTDAAPTLPLHGESMHLTTNSRKLKLKIFFAHLSQEKTHVRSTTDTKRDLVSINIEDYSPFDPVPNSKAAVKAGPIEHGTPLMPYVPKPEPPPSHPGYGASP</sequence>
<reference evidence="2" key="1">
    <citation type="submission" date="2017-07" db="EMBL/GenBank/DDBJ databases">
        <title>Taro Niue Genome Assembly and Annotation.</title>
        <authorList>
            <person name="Atibalentja N."/>
            <person name="Keating K."/>
            <person name="Fields C.J."/>
        </authorList>
    </citation>
    <scope>NUCLEOTIDE SEQUENCE</scope>
    <source>
        <strain evidence="2">Niue_2</strain>
        <tissue evidence="2">Leaf</tissue>
    </source>
</reference>
<dbReference type="OrthoDB" id="1938519at2759"/>
<dbReference type="PANTHER" id="PTHR37249:SF3">
    <property type="entry name" value="OS03G0206201 PROTEIN"/>
    <property type="match status" value="1"/>
</dbReference>
<organism evidence="2 3">
    <name type="scientific">Colocasia esculenta</name>
    <name type="common">Wild taro</name>
    <name type="synonym">Arum esculentum</name>
    <dbReference type="NCBI Taxonomy" id="4460"/>
    <lineage>
        <taxon>Eukaryota</taxon>
        <taxon>Viridiplantae</taxon>
        <taxon>Streptophyta</taxon>
        <taxon>Embryophyta</taxon>
        <taxon>Tracheophyta</taxon>
        <taxon>Spermatophyta</taxon>
        <taxon>Magnoliopsida</taxon>
        <taxon>Liliopsida</taxon>
        <taxon>Araceae</taxon>
        <taxon>Aroideae</taxon>
        <taxon>Colocasieae</taxon>
        <taxon>Colocasia</taxon>
    </lineage>
</organism>
<gene>
    <name evidence="2" type="ORF">Taro_027736</name>
</gene>
<dbReference type="EMBL" id="NMUH01001749">
    <property type="protein sequence ID" value="MQL95085.1"/>
    <property type="molecule type" value="Genomic_DNA"/>
</dbReference>
<protein>
    <submittedName>
        <fullName evidence="2">Uncharacterized protein</fullName>
    </submittedName>
</protein>
<accession>A0A843VGK4</accession>
<keyword evidence="3" id="KW-1185">Reference proteome</keyword>
<dbReference type="AlphaFoldDB" id="A0A843VGK4"/>
<evidence type="ECO:0000313" key="2">
    <source>
        <dbReference type="EMBL" id="MQL95085.1"/>
    </source>
</evidence>
<feature type="region of interest" description="Disordered" evidence="1">
    <location>
        <begin position="149"/>
        <end position="182"/>
    </location>
</feature>
<dbReference type="Proteomes" id="UP000652761">
    <property type="component" value="Unassembled WGS sequence"/>
</dbReference>
<proteinExistence type="predicted"/>